<dbReference type="Gene3D" id="3.30.160.60">
    <property type="entry name" value="Classic Zinc Finger"/>
    <property type="match status" value="1"/>
</dbReference>
<evidence type="ECO:0000313" key="13">
    <source>
        <dbReference type="Proteomes" id="UP000236161"/>
    </source>
</evidence>
<dbReference type="PANTHER" id="PTHR47325">
    <property type="entry name" value="HISTONE-LYSINE N-METHYLTRANSFERASE SUVR5"/>
    <property type="match status" value="1"/>
</dbReference>
<feature type="domain" description="C2H2-type" evidence="8">
    <location>
        <begin position="580"/>
        <end position="608"/>
    </location>
</feature>
<dbReference type="InterPro" id="IPR040689">
    <property type="entry name" value="SUVR5_Znf-C2H2_3rpt"/>
</dbReference>
<evidence type="ECO:0000256" key="7">
    <source>
        <dbReference type="SAM" id="MobiDB-lite"/>
    </source>
</evidence>
<dbReference type="GO" id="GO:0005634">
    <property type="term" value="C:nucleus"/>
    <property type="evidence" value="ECO:0007669"/>
    <property type="project" value="InterPro"/>
</dbReference>
<protein>
    <submittedName>
        <fullName evidence="12">Histone-lysine N-methyltransferase SUVR5</fullName>
        <ecNumber evidence="12">2.1.1.43</ecNumber>
    </submittedName>
</protein>
<dbReference type="SMART" id="SM00468">
    <property type="entry name" value="PreSET"/>
    <property type="match status" value="1"/>
</dbReference>
<feature type="domain" description="Post-SET" evidence="11">
    <location>
        <begin position="1116"/>
        <end position="1132"/>
    </location>
</feature>
<feature type="domain" description="C2H2-type" evidence="8">
    <location>
        <begin position="512"/>
        <end position="540"/>
    </location>
</feature>
<dbReference type="PROSITE" id="PS50867">
    <property type="entry name" value="PRE_SET"/>
    <property type="match status" value="1"/>
</dbReference>
<dbReference type="AlphaFoldDB" id="A0A2I0A235"/>
<evidence type="ECO:0000256" key="5">
    <source>
        <dbReference type="ARBA" id="ARBA00022691"/>
    </source>
</evidence>
<feature type="region of interest" description="Disordered" evidence="7">
    <location>
        <begin position="286"/>
        <end position="320"/>
    </location>
</feature>
<dbReference type="InterPro" id="IPR003616">
    <property type="entry name" value="Post-SET_dom"/>
</dbReference>
<proteinExistence type="predicted"/>
<organism evidence="12 13">
    <name type="scientific">Apostasia shenzhenica</name>
    <dbReference type="NCBI Taxonomy" id="1088818"/>
    <lineage>
        <taxon>Eukaryota</taxon>
        <taxon>Viridiplantae</taxon>
        <taxon>Streptophyta</taxon>
        <taxon>Embryophyta</taxon>
        <taxon>Tracheophyta</taxon>
        <taxon>Spermatophyta</taxon>
        <taxon>Magnoliopsida</taxon>
        <taxon>Liliopsida</taxon>
        <taxon>Asparagales</taxon>
        <taxon>Orchidaceae</taxon>
        <taxon>Apostasioideae</taxon>
        <taxon>Apostasia</taxon>
    </lineage>
</organism>
<dbReference type="SMART" id="SM00355">
    <property type="entry name" value="ZnF_C2H2"/>
    <property type="match status" value="3"/>
</dbReference>
<dbReference type="EC" id="2.1.1.43" evidence="12"/>
<dbReference type="Pfam" id="PF00856">
    <property type="entry name" value="SET"/>
    <property type="match status" value="1"/>
</dbReference>
<dbReference type="Gene3D" id="2.170.270.10">
    <property type="entry name" value="SET domain"/>
    <property type="match status" value="1"/>
</dbReference>
<keyword evidence="5" id="KW-0949">S-adenosyl-L-methionine</keyword>
<keyword evidence="3 12" id="KW-0489">Methyltransferase</keyword>
<dbReference type="Pfam" id="PF18868">
    <property type="entry name" value="zf-C2H2_3rep"/>
    <property type="match status" value="1"/>
</dbReference>
<evidence type="ECO:0000256" key="6">
    <source>
        <dbReference type="PROSITE-ProRule" id="PRU00042"/>
    </source>
</evidence>
<evidence type="ECO:0000256" key="4">
    <source>
        <dbReference type="ARBA" id="ARBA00022679"/>
    </source>
</evidence>
<dbReference type="EMBL" id="KZ452037">
    <property type="protein sequence ID" value="PKA49621.1"/>
    <property type="molecule type" value="Genomic_DNA"/>
</dbReference>
<dbReference type="GO" id="GO:0042054">
    <property type="term" value="F:histone methyltransferase activity"/>
    <property type="evidence" value="ECO:0007669"/>
    <property type="project" value="InterPro"/>
</dbReference>
<dbReference type="Pfam" id="PF05033">
    <property type="entry name" value="Pre-SET"/>
    <property type="match status" value="1"/>
</dbReference>
<keyword evidence="6" id="KW-0863">Zinc-finger</keyword>
<dbReference type="SUPFAM" id="SSF82199">
    <property type="entry name" value="SET domain"/>
    <property type="match status" value="1"/>
</dbReference>
<dbReference type="Proteomes" id="UP000236161">
    <property type="component" value="Unassembled WGS sequence"/>
</dbReference>
<accession>A0A2I0A235</accession>
<dbReference type="GO" id="GO:0008270">
    <property type="term" value="F:zinc ion binding"/>
    <property type="evidence" value="ECO:0007669"/>
    <property type="project" value="UniProtKB-KW"/>
</dbReference>
<evidence type="ECO:0000259" key="8">
    <source>
        <dbReference type="PROSITE" id="PS50157"/>
    </source>
</evidence>
<evidence type="ECO:0000259" key="9">
    <source>
        <dbReference type="PROSITE" id="PS50280"/>
    </source>
</evidence>
<dbReference type="STRING" id="1088818.A0A2I0A235"/>
<dbReference type="OrthoDB" id="308383at2759"/>
<gene>
    <name evidence="12" type="primary">SUVR5</name>
    <name evidence="12" type="ORF">AXF42_Ash004162</name>
</gene>
<dbReference type="InterPro" id="IPR001214">
    <property type="entry name" value="SET_dom"/>
</dbReference>
<dbReference type="PANTHER" id="PTHR47325:SF1">
    <property type="entry name" value="HISTONE-LYSINE N-METHYLTRANSFERASE SUVR5"/>
    <property type="match status" value="1"/>
</dbReference>
<dbReference type="SMART" id="SM00317">
    <property type="entry name" value="SET"/>
    <property type="match status" value="1"/>
</dbReference>
<evidence type="ECO:0000256" key="3">
    <source>
        <dbReference type="ARBA" id="ARBA00022603"/>
    </source>
</evidence>
<evidence type="ECO:0000259" key="11">
    <source>
        <dbReference type="PROSITE" id="PS50868"/>
    </source>
</evidence>
<keyword evidence="4 12" id="KW-0808">Transferase</keyword>
<keyword evidence="13" id="KW-1185">Reference proteome</keyword>
<keyword evidence="2" id="KW-0158">Chromosome</keyword>
<comment type="subcellular location">
    <subcellularLocation>
        <location evidence="1">Chromosome</location>
    </subcellularLocation>
</comment>
<dbReference type="PROSITE" id="PS50280">
    <property type="entry name" value="SET"/>
    <property type="match status" value="1"/>
</dbReference>
<dbReference type="GO" id="GO:0005694">
    <property type="term" value="C:chromosome"/>
    <property type="evidence" value="ECO:0007669"/>
    <property type="project" value="UniProtKB-SubCell"/>
</dbReference>
<dbReference type="PROSITE" id="PS00028">
    <property type="entry name" value="ZINC_FINGER_C2H2_1"/>
    <property type="match status" value="3"/>
</dbReference>
<dbReference type="InterPro" id="IPR046341">
    <property type="entry name" value="SET_dom_sf"/>
</dbReference>
<dbReference type="InterPro" id="IPR007728">
    <property type="entry name" value="Pre-SET_dom"/>
</dbReference>
<evidence type="ECO:0000256" key="1">
    <source>
        <dbReference type="ARBA" id="ARBA00004286"/>
    </source>
</evidence>
<feature type="domain" description="Pre-SET" evidence="10">
    <location>
        <begin position="898"/>
        <end position="974"/>
    </location>
</feature>
<sequence>MESVLWSKVDELWNAPVQPELRPKWKTWKQEAMDCFLISNSPSSFKRVEQNNSDIFEDGEAKACRKRLKLDVNPLENSVSHIEVSDHLLSSPTKSRIIDSELNSNSQGLTELASYCQAHKMVALPRVGVPTGSSSLDDRLKDRTQEGEDTDLTHNKVQSSKEPILLASDLSIMSQKYLPDLSSISKKYRQCLAFVETKGRQCGRWANEGDIYCCVHLNNHLVRKDAQFFNCTPLVEAPMCQGTTTHGNKCKHRARYGSSFCKKHLFQGSQSSRTADFLLMSSTDLPKRKQQEDEVLESISNTNASNDHDETSMREAANSTQENPILISEKMDERRCIMKQSELHNAFPTSFNDINSNFPRCIGHCSQRNVGDCQEFARWHTLYCEKHIPKFLKRARNGKSRIISKDVFNGLLKSCSSRKEKLYLHQACELLYRFLKTGLSRQKFVSSGEHVACIIAEASKDLNVGEYLLKLVSCERAKIMRLWDLNNSNDQRTSSTEINYVSTMNQDLEMPLKCNICAQEFSVDHMLCRHWIEVHKKEVRQFFRGYACIICMGLFANHKVLETHVIANHGVQVLERAVSLRCMSCGSLFVNHEELWQHVCSSHSTELLNLNQCSSTMQEDKGVHFLLTRRDNFLKRDSVSHSRFWKNFGSPSTFNKHSSPDALKDVQGSFSLSLVNQKLHSPPSVITEFGRLSQSDCSVVAEALFTKLKKTKVRPNNLEILSVARSSCCRISLEDALGVKYGTLPGNIYLKAAKLCSELNMQVSWHQEGFVCPRGCSRHTKSSSLSPLVPLPSMSSERPIIDTGNDVNKKMVESHYILNPEQFNMESWRKSIVICNDISFGKEATPVACVVDDEFKYLLNNVSSSQEPSLPMPWQGFTYITERLVDPSLGLNTKITQLRCACPHPTCYPENCDHVYLFDNDYDTAVDIHGIPMHGRFPYDDQGRIVLKEGYLVYECNSMCSCDITCKNRVLQKGIQVKLEIFRTEKKGWAVRAGQAISRGTFVCEYTGEVVVDAEADKRNERYGSSGCSYIYDIDMHIDRMRCFSEEPVLCVIDANKYGNVSRFINHSCAPNLVSYLVLVDSMDCQLAHVGLFADRDIAFGEELAYDYRCKLLRGDGLICHCGAPNCRGRLC</sequence>
<evidence type="ECO:0000313" key="12">
    <source>
        <dbReference type="EMBL" id="PKA49621.1"/>
    </source>
</evidence>
<keyword evidence="6" id="KW-0479">Metal-binding</keyword>
<dbReference type="PROSITE" id="PS50868">
    <property type="entry name" value="POST_SET"/>
    <property type="match status" value="1"/>
</dbReference>
<name>A0A2I0A235_9ASPA</name>
<feature type="domain" description="SET" evidence="9">
    <location>
        <begin position="977"/>
        <end position="1109"/>
    </location>
</feature>
<evidence type="ECO:0000259" key="10">
    <source>
        <dbReference type="PROSITE" id="PS50867"/>
    </source>
</evidence>
<dbReference type="GO" id="GO:0032259">
    <property type="term" value="P:methylation"/>
    <property type="evidence" value="ECO:0007669"/>
    <property type="project" value="UniProtKB-KW"/>
</dbReference>
<keyword evidence="6" id="KW-0862">Zinc</keyword>
<reference evidence="12 13" key="1">
    <citation type="journal article" date="2017" name="Nature">
        <title>The Apostasia genome and the evolution of orchids.</title>
        <authorList>
            <person name="Zhang G.Q."/>
            <person name="Liu K.W."/>
            <person name="Li Z."/>
            <person name="Lohaus R."/>
            <person name="Hsiao Y.Y."/>
            <person name="Niu S.C."/>
            <person name="Wang J.Y."/>
            <person name="Lin Y.C."/>
            <person name="Xu Q."/>
            <person name="Chen L.J."/>
            <person name="Yoshida K."/>
            <person name="Fujiwara S."/>
            <person name="Wang Z.W."/>
            <person name="Zhang Y.Q."/>
            <person name="Mitsuda N."/>
            <person name="Wang M."/>
            <person name="Liu G.H."/>
            <person name="Pecoraro L."/>
            <person name="Huang H.X."/>
            <person name="Xiao X.J."/>
            <person name="Lin M."/>
            <person name="Wu X.Y."/>
            <person name="Wu W.L."/>
            <person name="Chen Y.Y."/>
            <person name="Chang S.B."/>
            <person name="Sakamoto S."/>
            <person name="Ohme-Takagi M."/>
            <person name="Yagi M."/>
            <person name="Zeng S.J."/>
            <person name="Shen C.Y."/>
            <person name="Yeh C.M."/>
            <person name="Luo Y.B."/>
            <person name="Tsai W.C."/>
            <person name="Van de Peer Y."/>
            <person name="Liu Z.J."/>
        </authorList>
    </citation>
    <scope>NUCLEOTIDE SEQUENCE [LARGE SCALE GENOMIC DNA]</scope>
    <source>
        <strain evidence="13">cv. Shenzhen</strain>
        <tissue evidence="12">Stem</tissue>
    </source>
</reference>
<dbReference type="InterPro" id="IPR013087">
    <property type="entry name" value="Znf_C2H2_type"/>
</dbReference>
<evidence type="ECO:0000256" key="2">
    <source>
        <dbReference type="ARBA" id="ARBA00022454"/>
    </source>
</evidence>
<dbReference type="PROSITE" id="PS50157">
    <property type="entry name" value="ZINC_FINGER_C2H2_2"/>
    <property type="match status" value="2"/>
</dbReference>